<keyword evidence="1" id="KW-1133">Transmembrane helix</keyword>
<gene>
    <name evidence="2" type="ORF">R4Z09_13970</name>
</gene>
<organism evidence="2 3">
    <name type="scientific">Niallia oryzisoli</name>
    <dbReference type="NCBI Taxonomy" id="1737571"/>
    <lineage>
        <taxon>Bacteria</taxon>
        <taxon>Bacillati</taxon>
        <taxon>Bacillota</taxon>
        <taxon>Bacilli</taxon>
        <taxon>Bacillales</taxon>
        <taxon>Bacillaceae</taxon>
        <taxon>Niallia</taxon>
    </lineage>
</organism>
<evidence type="ECO:0000313" key="2">
    <source>
        <dbReference type="EMBL" id="WVX83995.1"/>
    </source>
</evidence>
<keyword evidence="1" id="KW-0812">Transmembrane</keyword>
<evidence type="ECO:0000256" key="1">
    <source>
        <dbReference type="SAM" id="Phobius"/>
    </source>
</evidence>
<sequence length="60" mass="6610">MEVIVASAFSALIIFITVFSIIKVLLIAFRRNEISLRKSIMYAIISVVIGLLVVTVLPFG</sequence>
<keyword evidence="3" id="KW-1185">Reference proteome</keyword>
<dbReference type="RefSeq" id="WP_338452867.1">
    <property type="nucleotide sequence ID" value="NZ_CP137640.1"/>
</dbReference>
<dbReference type="Proteomes" id="UP001357223">
    <property type="component" value="Chromosome"/>
</dbReference>
<proteinExistence type="predicted"/>
<dbReference type="EMBL" id="CP137640">
    <property type="protein sequence ID" value="WVX83995.1"/>
    <property type="molecule type" value="Genomic_DNA"/>
</dbReference>
<protein>
    <submittedName>
        <fullName evidence="2">Uncharacterized protein</fullName>
    </submittedName>
</protein>
<feature type="transmembrane region" description="Helical" evidence="1">
    <location>
        <begin position="6"/>
        <end position="28"/>
    </location>
</feature>
<feature type="transmembrane region" description="Helical" evidence="1">
    <location>
        <begin position="40"/>
        <end position="59"/>
    </location>
</feature>
<accession>A0ABZ2CN00</accession>
<reference evidence="2 3" key="1">
    <citation type="submission" date="2023-10" db="EMBL/GenBank/DDBJ databases">
        <title>Niallia locisalis sp.nov. isolated from a salt pond sample.</title>
        <authorList>
            <person name="Li X.-J."/>
            <person name="Dong L."/>
        </authorList>
    </citation>
    <scope>NUCLEOTIDE SEQUENCE [LARGE SCALE GENOMIC DNA]</scope>
    <source>
        <strain evidence="2 3">DSM 29761</strain>
    </source>
</reference>
<evidence type="ECO:0000313" key="3">
    <source>
        <dbReference type="Proteomes" id="UP001357223"/>
    </source>
</evidence>
<name>A0ABZ2CN00_9BACI</name>
<keyword evidence="1" id="KW-0472">Membrane</keyword>